<sequence>MQMSLVVPVYDLGSYFQPMLATLAQQTADFELWLVDDHSQDGSAAVAAEFVLGHPDWHVLRLPHHAGISAARNAGLARANGEAIAFVDGDDLLAPDFVATLAAGFAQSEVIGTSVGYRWWHSGPVTKTPWQYLDQPTMFDQVSHHGTEIGGYVWNKAFLRQAIGDLRFDETLRLAEDYWFTASFVARNPGIYAHAPQVRYTKVSRPHSTIHSAGFAARRQEDEVFERIRKLERQLH</sequence>
<dbReference type="RefSeq" id="WP_379895833.1">
    <property type="nucleotide sequence ID" value="NZ_JBHTON010000002.1"/>
</dbReference>
<evidence type="ECO:0000259" key="1">
    <source>
        <dbReference type="Pfam" id="PF00535"/>
    </source>
</evidence>
<dbReference type="CDD" id="cd00761">
    <property type="entry name" value="Glyco_tranf_GTA_type"/>
    <property type="match status" value="1"/>
</dbReference>
<gene>
    <name evidence="2" type="ORF">ACFQ5J_00815</name>
</gene>
<dbReference type="SUPFAM" id="SSF53448">
    <property type="entry name" value="Nucleotide-diphospho-sugar transferases"/>
    <property type="match status" value="1"/>
</dbReference>
<dbReference type="Pfam" id="PF00535">
    <property type="entry name" value="Glycos_transf_2"/>
    <property type="match status" value="1"/>
</dbReference>
<organism evidence="2 3">
    <name type="scientific">Lacticaseibacillus baoqingensis</name>
    <dbReference type="NCBI Taxonomy" id="2486013"/>
    <lineage>
        <taxon>Bacteria</taxon>
        <taxon>Bacillati</taxon>
        <taxon>Bacillota</taxon>
        <taxon>Bacilli</taxon>
        <taxon>Lactobacillales</taxon>
        <taxon>Lactobacillaceae</taxon>
        <taxon>Lacticaseibacillus</taxon>
    </lineage>
</organism>
<accession>A0ABW4E474</accession>
<dbReference type="PANTHER" id="PTHR43685">
    <property type="entry name" value="GLYCOSYLTRANSFERASE"/>
    <property type="match status" value="1"/>
</dbReference>
<feature type="domain" description="Glycosyltransferase 2-like" evidence="1">
    <location>
        <begin position="4"/>
        <end position="115"/>
    </location>
</feature>
<evidence type="ECO:0000313" key="2">
    <source>
        <dbReference type="EMBL" id="MFD1483788.1"/>
    </source>
</evidence>
<dbReference type="Gene3D" id="3.90.550.10">
    <property type="entry name" value="Spore Coat Polysaccharide Biosynthesis Protein SpsA, Chain A"/>
    <property type="match status" value="1"/>
</dbReference>
<protein>
    <submittedName>
        <fullName evidence="2">Glycosyltransferase family 2 protein</fullName>
    </submittedName>
</protein>
<dbReference type="InterPro" id="IPR001173">
    <property type="entry name" value="Glyco_trans_2-like"/>
</dbReference>
<proteinExistence type="predicted"/>
<dbReference type="InterPro" id="IPR050834">
    <property type="entry name" value="Glycosyltransf_2"/>
</dbReference>
<dbReference type="InterPro" id="IPR029044">
    <property type="entry name" value="Nucleotide-diphossugar_trans"/>
</dbReference>
<name>A0ABW4E474_9LACO</name>
<dbReference type="EMBL" id="JBHTON010000002">
    <property type="protein sequence ID" value="MFD1483788.1"/>
    <property type="molecule type" value="Genomic_DNA"/>
</dbReference>
<comment type="caution">
    <text evidence="2">The sequence shown here is derived from an EMBL/GenBank/DDBJ whole genome shotgun (WGS) entry which is preliminary data.</text>
</comment>
<keyword evidence="3" id="KW-1185">Reference proteome</keyword>
<dbReference type="PANTHER" id="PTHR43685:SF2">
    <property type="entry name" value="GLYCOSYLTRANSFERASE 2-LIKE DOMAIN-CONTAINING PROTEIN"/>
    <property type="match status" value="1"/>
</dbReference>
<dbReference type="Proteomes" id="UP001597252">
    <property type="component" value="Unassembled WGS sequence"/>
</dbReference>
<reference evidence="3" key="1">
    <citation type="journal article" date="2019" name="Int. J. Syst. Evol. Microbiol.">
        <title>The Global Catalogue of Microorganisms (GCM) 10K type strain sequencing project: providing services to taxonomists for standard genome sequencing and annotation.</title>
        <authorList>
            <consortium name="The Broad Institute Genomics Platform"/>
            <consortium name="The Broad Institute Genome Sequencing Center for Infectious Disease"/>
            <person name="Wu L."/>
            <person name="Ma J."/>
        </authorList>
    </citation>
    <scope>NUCLEOTIDE SEQUENCE [LARGE SCALE GENOMIC DNA]</scope>
    <source>
        <strain evidence="3">CCM 8903</strain>
    </source>
</reference>
<evidence type="ECO:0000313" key="3">
    <source>
        <dbReference type="Proteomes" id="UP001597252"/>
    </source>
</evidence>